<dbReference type="InterPro" id="IPR044492">
    <property type="entry name" value="P_typ_ATPase_HD_dom"/>
</dbReference>
<dbReference type="Proteomes" id="UP000076480">
    <property type="component" value="Unassembled WGS sequence"/>
</dbReference>
<dbReference type="GO" id="GO:0043682">
    <property type="term" value="F:P-type divalent copper transporter activity"/>
    <property type="evidence" value="ECO:0007669"/>
    <property type="project" value="TreeGrafter"/>
</dbReference>
<evidence type="ECO:0000256" key="12">
    <source>
        <dbReference type="ARBA" id="ARBA00022842"/>
    </source>
</evidence>
<evidence type="ECO:0000256" key="14">
    <source>
        <dbReference type="ARBA" id="ARBA00022989"/>
    </source>
</evidence>
<dbReference type="InterPro" id="IPR023298">
    <property type="entry name" value="ATPase_P-typ_TM_dom_sf"/>
</dbReference>
<keyword evidence="14 19" id="KW-1133">Transmembrane helix</keyword>
<evidence type="ECO:0000259" key="20">
    <source>
        <dbReference type="Pfam" id="PF00122"/>
    </source>
</evidence>
<feature type="transmembrane region" description="Helical" evidence="19">
    <location>
        <begin position="628"/>
        <end position="651"/>
    </location>
</feature>
<evidence type="ECO:0000256" key="1">
    <source>
        <dbReference type="ARBA" id="ARBA00004651"/>
    </source>
</evidence>
<dbReference type="AlphaFoldDB" id="A0A166HJK5"/>
<evidence type="ECO:0000256" key="10">
    <source>
        <dbReference type="ARBA" id="ARBA00022796"/>
    </source>
</evidence>
<evidence type="ECO:0000256" key="3">
    <source>
        <dbReference type="ARBA" id="ARBA00012517"/>
    </source>
</evidence>
<dbReference type="Pfam" id="PF00122">
    <property type="entry name" value="E1-E2_ATPase"/>
    <property type="match status" value="1"/>
</dbReference>
<dbReference type="Gene3D" id="3.40.1110.10">
    <property type="entry name" value="Calcium-transporting ATPase, cytoplasmic domain N"/>
    <property type="match status" value="1"/>
</dbReference>
<keyword evidence="13" id="KW-1278">Translocase</keyword>
<evidence type="ECO:0000256" key="6">
    <source>
        <dbReference type="ARBA" id="ARBA00022553"/>
    </source>
</evidence>
<feature type="transmembrane region" description="Helical" evidence="19">
    <location>
        <begin position="657"/>
        <end position="676"/>
    </location>
</feature>
<comment type="caution">
    <text evidence="21">The sequence shown here is derived from an EMBL/GenBank/DDBJ whole genome shotgun (WGS) entry which is preliminary data.</text>
</comment>
<keyword evidence="16" id="KW-0406">Ion transport</keyword>
<evidence type="ECO:0000256" key="16">
    <source>
        <dbReference type="ARBA" id="ARBA00023065"/>
    </source>
</evidence>
<dbReference type="InterPro" id="IPR023299">
    <property type="entry name" value="ATPase_P-typ_cyto_dom_N"/>
</dbReference>
<dbReference type="PATRIC" id="fig|33960.6.peg.1208"/>
<dbReference type="Gene3D" id="2.70.150.10">
    <property type="entry name" value="Calcium-transporting ATPase, cytoplasmic transduction domain A"/>
    <property type="match status" value="1"/>
</dbReference>
<dbReference type="GO" id="GO:0005507">
    <property type="term" value="F:copper ion binding"/>
    <property type="evidence" value="ECO:0007669"/>
    <property type="project" value="TreeGrafter"/>
</dbReference>
<dbReference type="InterPro" id="IPR027256">
    <property type="entry name" value="P-typ_ATPase_IB"/>
</dbReference>
<feature type="transmembrane region" description="Helical" evidence="19">
    <location>
        <begin position="292"/>
        <end position="313"/>
    </location>
</feature>
<keyword evidence="15" id="KW-0186">Copper</keyword>
<dbReference type="GO" id="GO:0005886">
    <property type="term" value="C:plasma membrane"/>
    <property type="evidence" value="ECO:0007669"/>
    <property type="project" value="UniProtKB-SubCell"/>
</dbReference>
<feature type="transmembrane region" description="Helical" evidence="19">
    <location>
        <begin position="105"/>
        <end position="128"/>
    </location>
</feature>
<sequence>MSGEQHETMHDMADMARMNHDKMSMPGGAHMMMDTASLRRKFWISLILTIPIVLFSPMMGMTLPFQMTFSGSDWLVALIGSFIFVYGGQPFFSGAREELKTHQPAMMTLITMGISVAYVYSIYAVIANDVFVVTPTVTDFFWELATLIDIMLLGHWIEMGAVMNAGSAVDKLAKLLPDTAHLVVEDGTVQDVKVGNLQLGQHVQIRAGEKIPADGTVLEGATSVDEAMVTGEAKAVAKQPTDTLIGGTINGTGTVTIVITGTGDTGYLSKVMTLVQSAQDNKSQTETMADKVAGYLFYAALIVGVGSFVIWLMTNSLAAALSIAVTVFVIACPHALGLAIPLVVARVTSLAATNGLLIANRSALEQINRVRFVLMDKTGTLTAGKFSVNAVQSFTDQFSENDILGTMAALEGQSTHPLATGIISAAKAASLQVATAANVRQQTGIGLMGDLDGHHYQIVSPTYVAKHNLTVPSGHSGKRGDTLSYLVGNEQVLGLVAQGDQIKSEAPAMIQQLKHDGLTPVMLTGDNRQAAQAVAAALGIDDVQAELMPEDKDRLVTGYQKHGGVLFVGDGVNDAPSLARADIGVAIGSGTDVAIDSADVVLVNSNPYDIVKLIVLAKTMTRKMTQNIWWGAGYNIVAIPLAAGILAPIGFILSPMVGAVLMSLSTVIVALNALTIRRV</sequence>
<comment type="catalytic activity">
    <reaction evidence="18">
        <text>Cu(+)(in) + ATP + H2O = Cu(+)(out) + ADP + phosphate + H(+)</text>
        <dbReference type="Rhea" id="RHEA:25792"/>
        <dbReference type="ChEBI" id="CHEBI:15377"/>
        <dbReference type="ChEBI" id="CHEBI:15378"/>
        <dbReference type="ChEBI" id="CHEBI:30616"/>
        <dbReference type="ChEBI" id="CHEBI:43474"/>
        <dbReference type="ChEBI" id="CHEBI:49552"/>
        <dbReference type="ChEBI" id="CHEBI:456216"/>
        <dbReference type="EC" id="7.2.2.8"/>
    </reaction>
</comment>
<dbReference type="SUPFAM" id="SSF56784">
    <property type="entry name" value="HAD-like"/>
    <property type="match status" value="1"/>
</dbReference>
<dbReference type="PANTHER" id="PTHR43520">
    <property type="entry name" value="ATP7, ISOFORM B"/>
    <property type="match status" value="1"/>
</dbReference>
<evidence type="ECO:0000256" key="5">
    <source>
        <dbReference type="ARBA" id="ARBA00022475"/>
    </source>
</evidence>
<dbReference type="NCBIfam" id="TIGR01525">
    <property type="entry name" value="ATPase-IB_hvy"/>
    <property type="match status" value="1"/>
</dbReference>
<keyword evidence="5 19" id="KW-1003">Cell membrane</keyword>
<keyword evidence="8 19" id="KW-0479">Metal-binding</keyword>
<keyword evidence="12" id="KW-0460">Magnesium</keyword>
<accession>A0A166HJK5</accession>
<dbReference type="PANTHER" id="PTHR43520:SF5">
    <property type="entry name" value="CATION-TRANSPORTING P-TYPE ATPASE-RELATED"/>
    <property type="match status" value="1"/>
</dbReference>
<gene>
    <name evidence="21" type="ORF">TY91_03765</name>
</gene>
<evidence type="ECO:0000256" key="9">
    <source>
        <dbReference type="ARBA" id="ARBA00022741"/>
    </source>
</evidence>
<dbReference type="GO" id="GO:0140581">
    <property type="term" value="F:P-type monovalent copper transporter activity"/>
    <property type="evidence" value="ECO:0007669"/>
    <property type="project" value="UniProtKB-EC"/>
</dbReference>
<evidence type="ECO:0000256" key="18">
    <source>
        <dbReference type="ARBA" id="ARBA00049289"/>
    </source>
</evidence>
<dbReference type="GO" id="GO:0016887">
    <property type="term" value="F:ATP hydrolysis activity"/>
    <property type="evidence" value="ECO:0007669"/>
    <property type="project" value="InterPro"/>
</dbReference>
<protein>
    <recommendedName>
        <fullName evidence="3">P-type Cu(+) transporter</fullName>
        <ecNumber evidence="3">7.2.2.8</ecNumber>
    </recommendedName>
</protein>
<evidence type="ECO:0000313" key="21">
    <source>
        <dbReference type="EMBL" id="KZL42789.1"/>
    </source>
</evidence>
<dbReference type="Gene3D" id="3.40.50.1000">
    <property type="entry name" value="HAD superfamily/HAD-like"/>
    <property type="match status" value="1"/>
</dbReference>
<feature type="transmembrane region" description="Helical" evidence="19">
    <location>
        <begin position="74"/>
        <end position="93"/>
    </location>
</feature>
<dbReference type="NCBIfam" id="TIGR01511">
    <property type="entry name" value="ATPase-IB1_Cu"/>
    <property type="match status" value="1"/>
</dbReference>
<evidence type="ECO:0000256" key="2">
    <source>
        <dbReference type="ARBA" id="ARBA00006024"/>
    </source>
</evidence>
<dbReference type="GO" id="GO:0055070">
    <property type="term" value="P:copper ion homeostasis"/>
    <property type="evidence" value="ECO:0007669"/>
    <property type="project" value="TreeGrafter"/>
</dbReference>
<keyword evidence="7 19" id="KW-0812">Transmembrane</keyword>
<dbReference type="PRINTS" id="PR00119">
    <property type="entry name" value="CATATPASE"/>
</dbReference>
<keyword evidence="22" id="KW-1185">Reference proteome</keyword>
<feature type="domain" description="P-type ATPase A" evidence="20">
    <location>
        <begin position="175"/>
        <end position="276"/>
    </location>
</feature>
<dbReference type="SUPFAM" id="SSF81665">
    <property type="entry name" value="Calcium ATPase, transmembrane domain M"/>
    <property type="match status" value="1"/>
</dbReference>
<evidence type="ECO:0000256" key="11">
    <source>
        <dbReference type="ARBA" id="ARBA00022840"/>
    </source>
</evidence>
<dbReference type="InterPro" id="IPR059000">
    <property type="entry name" value="ATPase_P-type_domA"/>
</dbReference>
<proteinExistence type="inferred from homology"/>
<keyword evidence="17 19" id="KW-0472">Membrane</keyword>
<dbReference type="InterPro" id="IPR008250">
    <property type="entry name" value="ATPase_P-typ_transduc_dom_A_sf"/>
</dbReference>
<keyword evidence="9 19" id="KW-0547">Nucleotide-binding</keyword>
<dbReference type="EMBL" id="JYDC01000020">
    <property type="protein sequence ID" value="KZL42789.1"/>
    <property type="molecule type" value="Genomic_DNA"/>
</dbReference>
<feature type="transmembrane region" description="Helical" evidence="19">
    <location>
        <begin position="140"/>
        <end position="157"/>
    </location>
</feature>
<dbReference type="InterPro" id="IPR023214">
    <property type="entry name" value="HAD_sf"/>
</dbReference>
<name>A0A166HJK5_SECCO</name>
<evidence type="ECO:0000256" key="4">
    <source>
        <dbReference type="ARBA" id="ARBA00022448"/>
    </source>
</evidence>
<dbReference type="SUPFAM" id="SSF81653">
    <property type="entry name" value="Calcium ATPase, transduction domain A"/>
    <property type="match status" value="1"/>
</dbReference>
<dbReference type="InterPro" id="IPR018303">
    <property type="entry name" value="ATPase_P-typ_P_site"/>
</dbReference>
<keyword evidence="10" id="KW-0187">Copper transport</keyword>
<keyword evidence="11 19" id="KW-0067">ATP-binding</keyword>
<dbReference type="FunFam" id="2.70.150.10:FF:000002">
    <property type="entry name" value="Copper-transporting ATPase 1, putative"/>
    <property type="match status" value="1"/>
</dbReference>
<organism evidence="21 22">
    <name type="scientific">Secundilactobacillus collinoides</name>
    <name type="common">Lactobacillus collinoides</name>
    <dbReference type="NCBI Taxonomy" id="33960"/>
    <lineage>
        <taxon>Bacteria</taxon>
        <taxon>Bacillati</taxon>
        <taxon>Bacillota</taxon>
        <taxon>Bacilli</taxon>
        <taxon>Lactobacillales</taxon>
        <taxon>Lactobacillaceae</taxon>
        <taxon>Secundilactobacillus</taxon>
    </lineage>
</organism>
<evidence type="ECO:0000256" key="17">
    <source>
        <dbReference type="ARBA" id="ARBA00023136"/>
    </source>
</evidence>
<dbReference type="SFLD" id="SFLDG00002">
    <property type="entry name" value="C1.7:_P-type_atpase_like"/>
    <property type="match status" value="1"/>
</dbReference>
<reference evidence="21 22" key="1">
    <citation type="submission" date="2015-02" db="EMBL/GenBank/DDBJ databases">
        <title>Draft genome sequence of Lactobacillus collinoides CUPV2371 isolated from a natural cider, the first genome sequence of a strain of this species.</title>
        <authorList>
            <person name="Puertas A.I."/>
            <person name="Spano G."/>
            <person name="Capozzi V."/>
            <person name="Lamontanara A."/>
            <person name="Orru L."/>
            <person name="Duenas M.T."/>
        </authorList>
    </citation>
    <scope>NUCLEOTIDE SEQUENCE [LARGE SCALE GENOMIC DNA]</scope>
    <source>
        <strain evidence="21 22">237</strain>
    </source>
</reference>
<keyword evidence="4" id="KW-0813">Transport</keyword>
<dbReference type="PROSITE" id="PS00154">
    <property type="entry name" value="ATPASE_E1_E2"/>
    <property type="match status" value="1"/>
</dbReference>
<dbReference type="NCBIfam" id="TIGR01494">
    <property type="entry name" value="ATPase_P-type"/>
    <property type="match status" value="1"/>
</dbReference>
<evidence type="ECO:0000256" key="19">
    <source>
        <dbReference type="RuleBase" id="RU362081"/>
    </source>
</evidence>
<feature type="transmembrane region" description="Helical" evidence="19">
    <location>
        <begin position="319"/>
        <end position="344"/>
    </location>
</feature>
<dbReference type="PRINTS" id="PR00120">
    <property type="entry name" value="HATPASE"/>
</dbReference>
<dbReference type="SFLD" id="SFLDS00003">
    <property type="entry name" value="Haloacid_Dehalogenase"/>
    <property type="match status" value="1"/>
</dbReference>
<evidence type="ECO:0000256" key="15">
    <source>
        <dbReference type="ARBA" id="ARBA00023008"/>
    </source>
</evidence>
<keyword evidence="6" id="KW-0597">Phosphoprotein</keyword>
<dbReference type="EC" id="7.2.2.8" evidence="3"/>
<dbReference type="InterPro" id="IPR036412">
    <property type="entry name" value="HAD-like_sf"/>
</dbReference>
<evidence type="ECO:0000256" key="7">
    <source>
        <dbReference type="ARBA" id="ARBA00022692"/>
    </source>
</evidence>
<dbReference type="SFLD" id="SFLDF00027">
    <property type="entry name" value="p-type_atpase"/>
    <property type="match status" value="1"/>
</dbReference>
<evidence type="ECO:0000256" key="13">
    <source>
        <dbReference type="ARBA" id="ARBA00022967"/>
    </source>
</evidence>
<evidence type="ECO:0000256" key="8">
    <source>
        <dbReference type="ARBA" id="ARBA00022723"/>
    </source>
</evidence>
<comment type="similarity">
    <text evidence="2 19">Belongs to the cation transport ATPase (P-type) (TC 3.A.3) family. Type IB subfamily.</text>
</comment>
<dbReference type="Pfam" id="PF00702">
    <property type="entry name" value="Hydrolase"/>
    <property type="match status" value="1"/>
</dbReference>
<evidence type="ECO:0000313" key="22">
    <source>
        <dbReference type="Proteomes" id="UP000076480"/>
    </source>
</evidence>
<comment type="subcellular location">
    <subcellularLocation>
        <location evidence="1">Cell membrane</location>
        <topology evidence="1">Multi-pass membrane protein</topology>
    </subcellularLocation>
</comment>
<dbReference type="GO" id="GO:0005524">
    <property type="term" value="F:ATP binding"/>
    <property type="evidence" value="ECO:0007669"/>
    <property type="project" value="UniProtKB-UniRule"/>
</dbReference>
<dbReference type="InterPro" id="IPR001757">
    <property type="entry name" value="P_typ_ATPase"/>
</dbReference>